<sequence>MKLPTYLNQSKATGGLVAAKTTVEILDPKLTLHIETRSKYVQTLLKNPLKLEDAGFFNAVNSEILQSTIASFRAWRTPTLISLLVEKDEQSNAKGAKRLANAAIKKVRVSYINLLLPPTLRVTGAKLKTMTQGLAYRIIKSQQTERDEMVRRRTEENLNRIIESVQDRFNYTPTPESIWKAIRHKDLEHKTRNFMWMIIHDAYWTGTHWLRSSMNQELQERAFCATCGKVDDFQHILMECESPGQTIIWNLVSKVWEMKDSTIPWTLLSLGDVLGCGLARAKNAGGSRLWKIMIAESAYLIWILCSKQVIANEGTPFTKGEVQNRWVKMINNQLELDCRMTHK</sequence>
<keyword evidence="2" id="KW-1185">Reference proteome</keyword>
<dbReference type="EMBL" id="ML769387">
    <property type="protein sequence ID" value="KAE9409447.1"/>
    <property type="molecule type" value="Genomic_DNA"/>
</dbReference>
<organism evidence="1 2">
    <name type="scientific">Gymnopus androsaceus JB14</name>
    <dbReference type="NCBI Taxonomy" id="1447944"/>
    <lineage>
        <taxon>Eukaryota</taxon>
        <taxon>Fungi</taxon>
        <taxon>Dikarya</taxon>
        <taxon>Basidiomycota</taxon>
        <taxon>Agaricomycotina</taxon>
        <taxon>Agaricomycetes</taxon>
        <taxon>Agaricomycetidae</taxon>
        <taxon>Agaricales</taxon>
        <taxon>Marasmiineae</taxon>
        <taxon>Omphalotaceae</taxon>
        <taxon>Gymnopus</taxon>
    </lineage>
</organism>
<protein>
    <submittedName>
        <fullName evidence="1">Uncharacterized protein</fullName>
    </submittedName>
</protein>
<proteinExistence type="predicted"/>
<reference evidence="1" key="1">
    <citation type="journal article" date="2019" name="Environ. Microbiol.">
        <title>Fungal ecological strategies reflected in gene transcription - a case study of two litter decomposers.</title>
        <authorList>
            <person name="Barbi F."/>
            <person name="Kohler A."/>
            <person name="Barry K."/>
            <person name="Baskaran P."/>
            <person name="Daum C."/>
            <person name="Fauchery L."/>
            <person name="Ihrmark K."/>
            <person name="Kuo A."/>
            <person name="LaButti K."/>
            <person name="Lipzen A."/>
            <person name="Morin E."/>
            <person name="Grigoriev I.V."/>
            <person name="Henrissat B."/>
            <person name="Lindahl B."/>
            <person name="Martin F."/>
        </authorList>
    </citation>
    <scope>NUCLEOTIDE SEQUENCE</scope>
    <source>
        <strain evidence="1">JB14</strain>
    </source>
</reference>
<evidence type="ECO:0000313" key="1">
    <source>
        <dbReference type="EMBL" id="KAE9409447.1"/>
    </source>
</evidence>
<accession>A0A6A4IKK3</accession>
<name>A0A6A4IKK3_9AGAR</name>
<dbReference type="OrthoDB" id="2976650at2759"/>
<dbReference type="AlphaFoldDB" id="A0A6A4IKK3"/>
<dbReference type="Proteomes" id="UP000799118">
    <property type="component" value="Unassembled WGS sequence"/>
</dbReference>
<gene>
    <name evidence="1" type="ORF">BT96DRAFT_806370</name>
</gene>
<evidence type="ECO:0000313" key="2">
    <source>
        <dbReference type="Proteomes" id="UP000799118"/>
    </source>
</evidence>